<feature type="compositionally biased region" description="Acidic residues" evidence="1">
    <location>
        <begin position="157"/>
        <end position="171"/>
    </location>
</feature>
<proteinExistence type="predicted"/>
<feature type="compositionally biased region" description="Acidic residues" evidence="1">
    <location>
        <begin position="178"/>
        <end position="198"/>
    </location>
</feature>
<dbReference type="EMBL" id="BKCJ010237659">
    <property type="protein sequence ID" value="GEZ06935.1"/>
    <property type="molecule type" value="Genomic_DNA"/>
</dbReference>
<sequence>MSTLTYVDSETIAQADGAQSSRVLVSLPGNPYVAVRQAQLVDTDTESEPEEAPSKEEELQSLGSRVPLMSKEFEASEPSVTRTDSSHSSASSVSTIPWSPDHPLTHVLPTPTPTRVSFHRRTTRMAVRTQSNLSSCMSARIAGAGALTPFSFWDEVRDEDTKEDESSDADDETKSWGLDDEGQGLEDEGPNMEEEEAGSEGHQQVVLIVDKAASEPLGLGYEAARCLALESTKEITPSMYEIGHSSRSMSEQEGVERIYSFRQPTLVTWVDPEDGRVYTDIPTYVPPAAPVQTPPSPEWSLGSLPVSPLSLVVLSPIASPVATPIATISVDEDQVLKVGKQLEIHESILHDHTKRLDTLSPTLFADIDRDVRSCILALWHAIYDVQRENYDLRMQLAKERRERLVFLDRVARMERRHESRGE</sequence>
<feature type="region of interest" description="Disordered" evidence="1">
    <location>
        <begin position="157"/>
        <end position="202"/>
    </location>
</feature>
<protein>
    <submittedName>
        <fullName evidence="2">Uncharacterized protein</fullName>
    </submittedName>
</protein>
<name>A0A699I3H4_TANCI</name>
<evidence type="ECO:0000313" key="2">
    <source>
        <dbReference type="EMBL" id="GEZ06935.1"/>
    </source>
</evidence>
<dbReference type="AlphaFoldDB" id="A0A699I3H4"/>
<comment type="caution">
    <text evidence="2">The sequence shown here is derived from an EMBL/GenBank/DDBJ whole genome shotgun (WGS) entry which is preliminary data.</text>
</comment>
<organism evidence="2">
    <name type="scientific">Tanacetum cinerariifolium</name>
    <name type="common">Dalmatian daisy</name>
    <name type="synonym">Chrysanthemum cinerariifolium</name>
    <dbReference type="NCBI Taxonomy" id="118510"/>
    <lineage>
        <taxon>Eukaryota</taxon>
        <taxon>Viridiplantae</taxon>
        <taxon>Streptophyta</taxon>
        <taxon>Embryophyta</taxon>
        <taxon>Tracheophyta</taxon>
        <taxon>Spermatophyta</taxon>
        <taxon>Magnoliopsida</taxon>
        <taxon>eudicotyledons</taxon>
        <taxon>Gunneridae</taxon>
        <taxon>Pentapetalae</taxon>
        <taxon>asterids</taxon>
        <taxon>campanulids</taxon>
        <taxon>Asterales</taxon>
        <taxon>Asteraceae</taxon>
        <taxon>Asteroideae</taxon>
        <taxon>Anthemideae</taxon>
        <taxon>Anthemidinae</taxon>
        <taxon>Tanacetum</taxon>
    </lineage>
</organism>
<feature type="region of interest" description="Disordered" evidence="1">
    <location>
        <begin position="41"/>
        <end position="97"/>
    </location>
</feature>
<feature type="compositionally biased region" description="Low complexity" evidence="1">
    <location>
        <begin position="79"/>
        <end position="95"/>
    </location>
</feature>
<gene>
    <name evidence="2" type="ORF">Tci_478908</name>
</gene>
<evidence type="ECO:0000256" key="1">
    <source>
        <dbReference type="SAM" id="MobiDB-lite"/>
    </source>
</evidence>
<reference evidence="2" key="1">
    <citation type="journal article" date="2019" name="Sci. Rep.">
        <title>Draft genome of Tanacetum cinerariifolium, the natural source of mosquito coil.</title>
        <authorList>
            <person name="Yamashiro T."/>
            <person name="Shiraishi A."/>
            <person name="Satake H."/>
            <person name="Nakayama K."/>
        </authorList>
    </citation>
    <scope>NUCLEOTIDE SEQUENCE</scope>
</reference>
<accession>A0A699I3H4</accession>